<keyword evidence="1" id="KW-0812">Transmembrane</keyword>
<keyword evidence="1" id="KW-0472">Membrane</keyword>
<sequence>MLRLVANTEEATSASIPMRWCIGRDTLALLQAKGALNPHLLLVVANKHYEVARRLVPIDQMMEYIDFQKPGKHKVLATIVWNSQGNARVLKKRIFGGRAIDINGQMHHFTKMSVLDDEGDLDILDDRRYNPANEFAICALDEGAQIEVNVAEGFFAAPPSKVEQFWVNFWFERPPRDQCQFRRRRMLAYIVQPPVVLLYMLAKTMVRFVVALFLLLYGKRGVNLRPLIHPWVLCNNDIWWTGRNKGSIFTRKKSGRDQELILTLFIPIIHVVVVTAAYVATYFQHHLSFWQVVGLGEGIVITVVALLYLFGAVVWLVNTVGDTIPGTAANLASLATLLLVVFIIVSLAIDHPLFAAMILAIVGVSWLASRLATIETRKLKALPEDERKRILLEREYVNYQPVACNGPMVARYSALPKERRTVYLFYRDLKAKVCKQFAA</sequence>
<dbReference type="EMBL" id="MGEK01000012">
    <property type="protein sequence ID" value="OGL82701.1"/>
    <property type="molecule type" value="Genomic_DNA"/>
</dbReference>
<feature type="transmembrane region" description="Helical" evidence="1">
    <location>
        <begin position="196"/>
        <end position="217"/>
    </location>
</feature>
<keyword evidence="1" id="KW-1133">Transmembrane helix</keyword>
<comment type="caution">
    <text evidence="2">The sequence shown here is derived from an EMBL/GenBank/DDBJ whole genome shotgun (WGS) entry which is preliminary data.</text>
</comment>
<feature type="transmembrane region" description="Helical" evidence="1">
    <location>
        <begin position="289"/>
        <end position="316"/>
    </location>
</feature>
<name>A0A1F7UWN7_9BACT</name>
<dbReference type="Proteomes" id="UP000176846">
    <property type="component" value="Unassembled WGS sequence"/>
</dbReference>
<reference evidence="2 3" key="1">
    <citation type="journal article" date="2016" name="Nat. Commun.">
        <title>Thousands of microbial genomes shed light on interconnected biogeochemical processes in an aquifer system.</title>
        <authorList>
            <person name="Anantharaman K."/>
            <person name="Brown C.T."/>
            <person name="Hug L.A."/>
            <person name="Sharon I."/>
            <person name="Castelle C.J."/>
            <person name="Probst A.J."/>
            <person name="Thomas B.C."/>
            <person name="Singh A."/>
            <person name="Wilkins M.J."/>
            <person name="Karaoz U."/>
            <person name="Brodie E.L."/>
            <person name="Williams K.H."/>
            <person name="Hubbard S.S."/>
            <person name="Banfield J.F."/>
        </authorList>
    </citation>
    <scope>NUCLEOTIDE SEQUENCE [LARGE SCALE GENOMIC DNA]</scope>
</reference>
<evidence type="ECO:0000256" key="1">
    <source>
        <dbReference type="SAM" id="Phobius"/>
    </source>
</evidence>
<organism evidence="2 3">
    <name type="scientific">Candidatus Uhrbacteria bacterium RIFCSPLOWO2_01_FULL_47_25</name>
    <dbReference type="NCBI Taxonomy" id="1802402"/>
    <lineage>
        <taxon>Bacteria</taxon>
        <taxon>Candidatus Uhriibacteriota</taxon>
    </lineage>
</organism>
<evidence type="ECO:0000313" key="3">
    <source>
        <dbReference type="Proteomes" id="UP000176846"/>
    </source>
</evidence>
<dbReference type="AlphaFoldDB" id="A0A1F7UWN7"/>
<feature type="transmembrane region" description="Helical" evidence="1">
    <location>
        <begin position="260"/>
        <end position="283"/>
    </location>
</feature>
<feature type="transmembrane region" description="Helical" evidence="1">
    <location>
        <begin position="353"/>
        <end position="372"/>
    </location>
</feature>
<gene>
    <name evidence="2" type="ORF">A2936_03895</name>
</gene>
<accession>A0A1F7UWN7</accession>
<feature type="transmembrane region" description="Helical" evidence="1">
    <location>
        <begin position="328"/>
        <end position="347"/>
    </location>
</feature>
<evidence type="ECO:0000313" key="2">
    <source>
        <dbReference type="EMBL" id="OGL82701.1"/>
    </source>
</evidence>
<proteinExistence type="predicted"/>
<protein>
    <submittedName>
        <fullName evidence="2">Uncharacterized protein</fullName>
    </submittedName>
</protein>